<dbReference type="EMBL" id="SNRY01005316">
    <property type="protein sequence ID" value="KAA6315271.1"/>
    <property type="molecule type" value="Genomic_DNA"/>
</dbReference>
<dbReference type="AlphaFoldDB" id="A0A5J4Q323"/>
<dbReference type="InterPro" id="IPR008201">
    <property type="entry name" value="HepT-like"/>
</dbReference>
<organism evidence="7">
    <name type="scientific">termite gut metagenome</name>
    <dbReference type="NCBI Taxonomy" id="433724"/>
    <lineage>
        <taxon>unclassified sequences</taxon>
        <taxon>metagenomes</taxon>
        <taxon>organismal metagenomes</taxon>
    </lineage>
</organism>
<keyword evidence="3" id="KW-0540">Nuclease</keyword>
<dbReference type="GO" id="GO:0016787">
    <property type="term" value="F:hydrolase activity"/>
    <property type="evidence" value="ECO:0007669"/>
    <property type="project" value="UniProtKB-KW"/>
</dbReference>
<dbReference type="GO" id="GO:0110001">
    <property type="term" value="C:toxin-antitoxin complex"/>
    <property type="evidence" value="ECO:0007669"/>
    <property type="project" value="InterPro"/>
</dbReference>
<dbReference type="GO" id="GO:0004540">
    <property type="term" value="F:RNA nuclease activity"/>
    <property type="evidence" value="ECO:0007669"/>
    <property type="project" value="InterPro"/>
</dbReference>
<protein>
    <recommendedName>
        <fullName evidence="8">DUF86 domain-containing protein</fullName>
    </recommendedName>
</protein>
<evidence type="ECO:0000313" key="7">
    <source>
        <dbReference type="EMBL" id="KAA6315271.1"/>
    </source>
</evidence>
<keyword evidence="2" id="KW-1277">Toxin-antitoxin system</keyword>
<proteinExistence type="inferred from homology"/>
<evidence type="ECO:0008006" key="8">
    <source>
        <dbReference type="Google" id="ProtNLM"/>
    </source>
</evidence>
<dbReference type="InterPro" id="IPR037038">
    <property type="entry name" value="HepT-like_sf"/>
</dbReference>
<evidence type="ECO:0000256" key="6">
    <source>
        <dbReference type="ARBA" id="ARBA00024207"/>
    </source>
</evidence>
<keyword evidence="4" id="KW-0547">Nucleotide-binding</keyword>
<dbReference type="PANTHER" id="PTHR34139">
    <property type="entry name" value="UPF0331 PROTEIN MJ0127"/>
    <property type="match status" value="1"/>
</dbReference>
<evidence type="ECO:0000256" key="5">
    <source>
        <dbReference type="ARBA" id="ARBA00022801"/>
    </source>
</evidence>
<reference evidence="7" key="1">
    <citation type="submission" date="2019-03" db="EMBL/GenBank/DDBJ databases">
        <title>Single cell metagenomics reveals metabolic interactions within the superorganism composed of flagellate Streblomastix strix and complex community of Bacteroidetes bacteria on its surface.</title>
        <authorList>
            <person name="Treitli S.C."/>
            <person name="Kolisko M."/>
            <person name="Husnik F."/>
            <person name="Keeling P."/>
            <person name="Hampl V."/>
        </authorList>
    </citation>
    <scope>NUCLEOTIDE SEQUENCE</scope>
    <source>
        <strain evidence="7">STM</strain>
    </source>
</reference>
<evidence type="ECO:0000256" key="2">
    <source>
        <dbReference type="ARBA" id="ARBA00022649"/>
    </source>
</evidence>
<dbReference type="Pfam" id="PF01934">
    <property type="entry name" value="HepT-like"/>
    <property type="match status" value="1"/>
</dbReference>
<comment type="caution">
    <text evidence="7">The sequence shown here is derived from an EMBL/GenBank/DDBJ whole genome shotgun (WGS) entry which is preliminary data.</text>
</comment>
<name>A0A5J4Q323_9ZZZZ</name>
<evidence type="ECO:0000256" key="4">
    <source>
        <dbReference type="ARBA" id="ARBA00022741"/>
    </source>
</evidence>
<gene>
    <name evidence="7" type="ORF">EZS27_034245</name>
</gene>
<dbReference type="GO" id="GO:0000166">
    <property type="term" value="F:nucleotide binding"/>
    <property type="evidence" value="ECO:0007669"/>
    <property type="project" value="UniProtKB-KW"/>
</dbReference>
<accession>A0A5J4Q323</accession>
<dbReference type="InterPro" id="IPR051813">
    <property type="entry name" value="HepT_RNase_toxin"/>
</dbReference>
<keyword evidence="5" id="KW-0378">Hydrolase</keyword>
<keyword evidence="1" id="KW-0597">Phosphoprotein</keyword>
<evidence type="ECO:0000256" key="1">
    <source>
        <dbReference type="ARBA" id="ARBA00022553"/>
    </source>
</evidence>
<dbReference type="Gene3D" id="1.20.120.580">
    <property type="entry name" value="bsu32300-like"/>
    <property type="match status" value="1"/>
</dbReference>
<dbReference type="PANTHER" id="PTHR34139:SF1">
    <property type="entry name" value="RNASE MJ1380-RELATED"/>
    <property type="match status" value="1"/>
</dbReference>
<comment type="similarity">
    <text evidence="6">Belongs to the HepT RNase toxin family.</text>
</comment>
<evidence type="ECO:0000256" key="3">
    <source>
        <dbReference type="ARBA" id="ARBA00022722"/>
    </source>
</evidence>
<sequence length="122" mass="14063">MFDKELVLEQLQRIEETLLHVLDRTQKIATVDDFLSTPWGMDMLDVACIRLEAIGETLKSIDKHSEGQLLSKYPSIPWKKIMGMRDVIAHHYFEVDADVVFNIVKNSIPPLLAIIEQMKQDL</sequence>